<feature type="region of interest" description="Disordered" evidence="1">
    <location>
        <begin position="456"/>
        <end position="568"/>
    </location>
</feature>
<dbReference type="Proteomes" id="UP000016088">
    <property type="component" value="Unassembled WGS sequence"/>
</dbReference>
<dbReference type="eggNOG" id="ENOG502S01X">
    <property type="taxonomic scope" value="Eukaryota"/>
</dbReference>
<feature type="region of interest" description="Disordered" evidence="1">
    <location>
        <begin position="153"/>
        <end position="186"/>
    </location>
</feature>
<dbReference type="HOGENOM" id="CLU_403403_0_0_1"/>
<sequence length="704" mass="80371">MSNSHAFKKSFCIRAPANWEKSYMEVWPLITVPRQYICLRWCTSPQYHEFSCSSLQFLVIRPAGMNVLLGRVKTLYGSQTVAIEHVEDNRYALILLSDQVEFRSLKVIANHQLSESTNTSIESGSTVKPLKKVSRENSLLSSGFMEKTLHDIRSGSTLANEQENKTTSNDKDILSSHPIPDYEQDNVNHEEPEDIKVFHSEDPLPTLENLTDSLRKGYFYQLLMTKTPVVFYAKHLVGKYRTHALDYFKKTKDESLVEELLKFLSSIRSVETWKENLQNCFQDHLDGRAWHLELGDGAMEIELHGYRQWLQNVLNKDSHETEKPDFLKEFSYLKSKEYELKVLINFEVLYLLLKIHPEYATQKSSRDKIKKVKANSKKEKEPPNLFEKVQLQLEFVFDGLCIRRTIEEKPPNSTEDLLLKFCKEGIIPFYSSKFPKIARVLLEKCNGLSLLPDFTNPLTKHTSRRSKHLSRSNTDSSSSLKRLRSETPVSSSSSPGDTKSSNLRRQGSFSNTNFSLTRSDSRTSFTEKDLKKRTNNMSRIRNREVALPSSGSLVRQRSSFSEQPQSNSVSELSFTEKLLLASSDPNNALPQRPSGGIAKQDLTRSRTLSSFDNLSDSVHTSDQRKQSNSVLVQATPRKRTSLVASFQSPTATHRRMPDDSPTKVISDDPVIQDSPSRNAMKPNVFVCIPTTPRKLHTSNDEDQI</sequence>
<feature type="domain" description="DNA replication regulator Sld3 C-terminal" evidence="2">
    <location>
        <begin position="210"/>
        <end position="679"/>
    </location>
</feature>
<evidence type="ECO:0000256" key="1">
    <source>
        <dbReference type="SAM" id="MobiDB-lite"/>
    </source>
</evidence>
<dbReference type="GO" id="GO:0000785">
    <property type="term" value="C:chromatin"/>
    <property type="evidence" value="ECO:0007669"/>
    <property type="project" value="EnsemblFungi"/>
</dbReference>
<dbReference type="InterPro" id="IPR042511">
    <property type="entry name" value="Sld3"/>
</dbReference>
<dbReference type="EMBL" id="KE503206">
    <property type="protein sequence ID" value="EPX74977.1"/>
    <property type="molecule type" value="Genomic_DNA"/>
</dbReference>
<feature type="compositionally biased region" description="Basic and acidic residues" evidence="1">
    <location>
        <begin position="519"/>
        <end position="532"/>
    </location>
</feature>
<dbReference type="RefSeq" id="XP_013016403.1">
    <property type="nucleotide sequence ID" value="XM_013160949.1"/>
</dbReference>
<keyword evidence="4" id="KW-1185">Reference proteome</keyword>
<dbReference type="VEuPathDB" id="FungiDB:SOCG_02456"/>
<dbReference type="InterPro" id="IPR013948">
    <property type="entry name" value="DNA_replication_reg_Sld3_C"/>
</dbReference>
<feature type="compositionally biased region" description="Basic and acidic residues" evidence="1">
    <location>
        <begin position="162"/>
        <end position="174"/>
    </location>
</feature>
<gene>
    <name evidence="3" type="ORF">SOCG_02456</name>
</gene>
<accession>S9Q4G8</accession>
<feature type="compositionally biased region" description="Low complexity" evidence="1">
    <location>
        <begin position="486"/>
        <end position="501"/>
    </location>
</feature>
<feature type="compositionally biased region" description="Polar residues" evidence="1">
    <location>
        <begin position="642"/>
        <end position="651"/>
    </location>
</feature>
<feature type="region of interest" description="Disordered" evidence="1">
    <location>
        <begin position="583"/>
        <end position="678"/>
    </location>
</feature>
<organism evidence="3 4">
    <name type="scientific">Schizosaccharomyces octosporus (strain yFS286)</name>
    <name type="common">Fission yeast</name>
    <name type="synonym">Octosporomyces octosporus</name>
    <dbReference type="NCBI Taxonomy" id="483514"/>
    <lineage>
        <taxon>Eukaryota</taxon>
        <taxon>Fungi</taxon>
        <taxon>Dikarya</taxon>
        <taxon>Ascomycota</taxon>
        <taxon>Taphrinomycotina</taxon>
        <taxon>Schizosaccharomycetes</taxon>
        <taxon>Schizosaccharomycetales</taxon>
        <taxon>Schizosaccharomycetaceae</taxon>
        <taxon>Schizosaccharomyces</taxon>
    </lineage>
</organism>
<reference evidence="3 4" key="1">
    <citation type="journal article" date="2011" name="Science">
        <title>Comparative functional genomics of the fission yeasts.</title>
        <authorList>
            <person name="Rhind N."/>
            <person name="Chen Z."/>
            <person name="Yassour M."/>
            <person name="Thompson D.A."/>
            <person name="Haas B.J."/>
            <person name="Habib N."/>
            <person name="Wapinski I."/>
            <person name="Roy S."/>
            <person name="Lin M.F."/>
            <person name="Heiman D.I."/>
            <person name="Young S.K."/>
            <person name="Furuya K."/>
            <person name="Guo Y."/>
            <person name="Pidoux A."/>
            <person name="Chen H.M."/>
            <person name="Robbertse B."/>
            <person name="Goldberg J.M."/>
            <person name="Aoki K."/>
            <person name="Bayne E.H."/>
            <person name="Berlin A.M."/>
            <person name="Desjardins C.A."/>
            <person name="Dobbs E."/>
            <person name="Dukaj L."/>
            <person name="Fan L."/>
            <person name="FitzGerald M.G."/>
            <person name="French C."/>
            <person name="Gujja S."/>
            <person name="Hansen K."/>
            <person name="Keifenheim D."/>
            <person name="Levin J.Z."/>
            <person name="Mosher R.A."/>
            <person name="Mueller C.A."/>
            <person name="Pfiffner J."/>
            <person name="Priest M."/>
            <person name="Russ C."/>
            <person name="Smialowska A."/>
            <person name="Swoboda P."/>
            <person name="Sykes S.M."/>
            <person name="Vaughn M."/>
            <person name="Vengrova S."/>
            <person name="Yoder R."/>
            <person name="Zeng Q."/>
            <person name="Allshire R."/>
            <person name="Baulcombe D."/>
            <person name="Birren B.W."/>
            <person name="Brown W."/>
            <person name="Ekwall K."/>
            <person name="Kellis M."/>
            <person name="Leatherwood J."/>
            <person name="Levin H."/>
            <person name="Margalit H."/>
            <person name="Martienssen R."/>
            <person name="Nieduszynski C.A."/>
            <person name="Spatafora J.W."/>
            <person name="Friedman N."/>
            <person name="Dalgaard J.Z."/>
            <person name="Baumann P."/>
            <person name="Niki H."/>
            <person name="Regev A."/>
            <person name="Nusbaum C."/>
        </authorList>
    </citation>
    <scope>NUCLEOTIDE SEQUENCE [LARGE SCALE GENOMIC DNA]</scope>
    <source>
        <strain evidence="4">yFS286</strain>
    </source>
</reference>
<evidence type="ECO:0000313" key="4">
    <source>
        <dbReference type="Proteomes" id="UP000016088"/>
    </source>
</evidence>
<dbReference type="OMA" id="FDGLCIR"/>
<dbReference type="AlphaFoldDB" id="S9Q4G8"/>
<feature type="compositionally biased region" description="Polar residues" evidence="1">
    <location>
        <begin position="605"/>
        <end position="618"/>
    </location>
</feature>
<dbReference type="GO" id="GO:0031261">
    <property type="term" value="C:DNA replication preinitiation complex"/>
    <property type="evidence" value="ECO:0007669"/>
    <property type="project" value="TreeGrafter"/>
</dbReference>
<dbReference type="OrthoDB" id="15567at2759"/>
<dbReference type="Gene3D" id="1.20.58.2130">
    <property type="match status" value="1"/>
</dbReference>
<dbReference type="Pfam" id="PF08639">
    <property type="entry name" value="Sld3_STD"/>
    <property type="match status" value="1"/>
</dbReference>
<feature type="compositionally biased region" description="Polar residues" evidence="1">
    <location>
        <begin position="503"/>
        <end position="518"/>
    </location>
</feature>
<dbReference type="GO" id="GO:1902975">
    <property type="term" value="P:mitotic DNA replication initiation"/>
    <property type="evidence" value="ECO:0007669"/>
    <property type="project" value="EnsemblFungi"/>
</dbReference>
<feature type="compositionally biased region" description="Polar residues" evidence="1">
    <location>
        <begin position="549"/>
        <end position="568"/>
    </location>
</feature>
<feature type="compositionally biased region" description="Basic residues" evidence="1">
    <location>
        <begin position="461"/>
        <end position="470"/>
    </location>
</feature>
<dbReference type="GeneID" id="25031433"/>
<dbReference type="PANTHER" id="PTHR28067">
    <property type="entry name" value="DNA REPLICATION REGULATOR SLD3"/>
    <property type="match status" value="1"/>
</dbReference>
<name>S9Q4G8_SCHOY</name>
<protein>
    <submittedName>
        <fullName evidence="3">DNA replication pre-initiation complex subunit Sld3</fullName>
    </submittedName>
</protein>
<evidence type="ECO:0000259" key="2">
    <source>
        <dbReference type="Pfam" id="PF08639"/>
    </source>
</evidence>
<evidence type="ECO:0000313" key="3">
    <source>
        <dbReference type="EMBL" id="EPX74977.1"/>
    </source>
</evidence>
<dbReference type="PANTHER" id="PTHR28067:SF1">
    <property type="entry name" value="DNA REPLICATION REGULATOR SLD3"/>
    <property type="match status" value="1"/>
</dbReference>
<proteinExistence type="predicted"/>